<comment type="subcellular location">
    <subcellularLocation>
        <location evidence="1">Cell inner membrane</location>
        <topology evidence="1">Multi-pass membrane protein</topology>
    </subcellularLocation>
</comment>
<dbReference type="RefSeq" id="WP_230867697.1">
    <property type="nucleotide sequence ID" value="NZ_CP046640.1"/>
</dbReference>
<proteinExistence type="predicted"/>
<dbReference type="EMBL" id="CP046640">
    <property type="protein sequence ID" value="QTL99338.1"/>
    <property type="molecule type" value="Genomic_DNA"/>
</dbReference>
<evidence type="ECO:0000313" key="10">
    <source>
        <dbReference type="Proteomes" id="UP000665020"/>
    </source>
</evidence>
<keyword evidence="10" id="KW-1185">Reference proteome</keyword>
<evidence type="ECO:0000256" key="1">
    <source>
        <dbReference type="ARBA" id="ARBA00004429"/>
    </source>
</evidence>
<keyword evidence="4 7" id="KW-0812">Transmembrane</keyword>
<evidence type="ECO:0000313" key="9">
    <source>
        <dbReference type="EMBL" id="QTL99338.1"/>
    </source>
</evidence>
<feature type="transmembrane region" description="Helical" evidence="7">
    <location>
        <begin position="394"/>
        <end position="418"/>
    </location>
</feature>
<feature type="transmembrane region" description="Helical" evidence="7">
    <location>
        <begin position="133"/>
        <end position="156"/>
    </location>
</feature>
<evidence type="ECO:0000256" key="5">
    <source>
        <dbReference type="ARBA" id="ARBA00022989"/>
    </source>
</evidence>
<evidence type="ECO:0000256" key="7">
    <source>
        <dbReference type="SAM" id="Phobius"/>
    </source>
</evidence>
<evidence type="ECO:0000259" key="8">
    <source>
        <dbReference type="Pfam" id="PF06808"/>
    </source>
</evidence>
<gene>
    <name evidence="9" type="ORF">GM661_15940</name>
</gene>
<reference evidence="9" key="1">
    <citation type="submission" date="2019-12" db="EMBL/GenBank/DDBJ databases">
        <authorList>
            <person name="zhang j."/>
            <person name="sun C.M."/>
        </authorList>
    </citation>
    <scope>NUCLEOTIDE SEQUENCE</scope>
    <source>
        <strain evidence="9">NS-1</strain>
    </source>
</reference>
<evidence type="ECO:0000256" key="6">
    <source>
        <dbReference type="ARBA" id="ARBA00023136"/>
    </source>
</evidence>
<feature type="transmembrane region" description="Helical" evidence="7">
    <location>
        <begin position="7"/>
        <end position="33"/>
    </location>
</feature>
<dbReference type="PANTHER" id="PTHR33362:SF3">
    <property type="entry name" value="SIALIC ACID TRAP TRANSPORTER PERMEASE PROTEIN SIAT"/>
    <property type="match status" value="1"/>
</dbReference>
<keyword evidence="3" id="KW-0997">Cell inner membrane</keyword>
<accession>A0A8A7KHT3</accession>
<feature type="transmembrane region" description="Helical" evidence="7">
    <location>
        <begin position="211"/>
        <end position="232"/>
    </location>
</feature>
<feature type="transmembrane region" description="Helical" evidence="7">
    <location>
        <begin position="76"/>
        <end position="94"/>
    </location>
</feature>
<keyword evidence="6 7" id="KW-0472">Membrane</keyword>
<dbReference type="InterPro" id="IPR004681">
    <property type="entry name" value="TRAP_DctM"/>
</dbReference>
<feature type="transmembrane region" description="Helical" evidence="7">
    <location>
        <begin position="238"/>
        <end position="257"/>
    </location>
</feature>
<dbReference type="Proteomes" id="UP000665020">
    <property type="component" value="Chromosome"/>
</dbReference>
<feature type="transmembrane region" description="Helical" evidence="7">
    <location>
        <begin position="355"/>
        <end position="382"/>
    </location>
</feature>
<feature type="domain" description="TRAP C4-dicarboxylate transport system permease DctM subunit" evidence="8">
    <location>
        <begin position="6"/>
        <end position="414"/>
    </location>
</feature>
<dbReference type="PANTHER" id="PTHR33362">
    <property type="entry name" value="SIALIC ACID TRAP TRANSPORTER PERMEASE PROTEIN SIAT-RELATED"/>
    <property type="match status" value="1"/>
</dbReference>
<evidence type="ECO:0000256" key="3">
    <source>
        <dbReference type="ARBA" id="ARBA00022519"/>
    </source>
</evidence>
<keyword evidence="2" id="KW-1003">Cell membrane</keyword>
<feature type="transmembrane region" description="Helical" evidence="7">
    <location>
        <begin position="45"/>
        <end position="64"/>
    </location>
</feature>
<feature type="transmembrane region" description="Helical" evidence="7">
    <location>
        <begin position="269"/>
        <end position="290"/>
    </location>
</feature>
<sequence length="423" mass="45006">MTLPLFVSFVILIFLNVPIAFSLAISSCVALYFGGFPLNVVIQRMVTAADSFLLLAIPFFILAGNIMKDGEISKKLINFADSLVGFITGGLAQVNIVTSMFFAGITGAAVADTSAVGSVLIPPMVEREYDADFSGAVTAASSVIGVIIPPSIPMVVYGVVTGVSVGKMFMGGLIPGILVGVIMMIASYVISKKRGYPSGKSLSIKNILVNFKESILALIMPLIIVGGIFSGVFTPTEAAVIAVIYSLIISLFVYRTIKIKDLPRIILESAYTTAVVMLMLVAAFLFSWIITRERIPVQIANFLTTLALNRTVVLVLVSIFYIVAGTLMDLTANIILLVPVLFPAIQNLGVDPIHFGLITVVALAIGLVTPPVGACLFVASEISNTSIVQQSKALIPYIISLVLVLILLILIPEISVFIPNLFS</sequence>
<dbReference type="GO" id="GO:0022857">
    <property type="term" value="F:transmembrane transporter activity"/>
    <property type="evidence" value="ECO:0007669"/>
    <property type="project" value="TreeGrafter"/>
</dbReference>
<feature type="transmembrane region" description="Helical" evidence="7">
    <location>
        <begin position="302"/>
        <end position="323"/>
    </location>
</feature>
<evidence type="ECO:0000256" key="2">
    <source>
        <dbReference type="ARBA" id="ARBA00022475"/>
    </source>
</evidence>
<name>A0A8A7KHT3_9FIRM</name>
<protein>
    <submittedName>
        <fullName evidence="9">TRAP transporter large permease subunit</fullName>
    </submittedName>
</protein>
<dbReference type="KEGG" id="ifn:GM661_15940"/>
<dbReference type="InterPro" id="IPR010656">
    <property type="entry name" value="DctM"/>
</dbReference>
<dbReference type="PIRSF" id="PIRSF006066">
    <property type="entry name" value="HI0050"/>
    <property type="match status" value="1"/>
</dbReference>
<evidence type="ECO:0000256" key="4">
    <source>
        <dbReference type="ARBA" id="ARBA00022692"/>
    </source>
</evidence>
<dbReference type="GO" id="GO:0005886">
    <property type="term" value="C:plasma membrane"/>
    <property type="evidence" value="ECO:0007669"/>
    <property type="project" value="UniProtKB-SubCell"/>
</dbReference>
<dbReference type="NCBIfam" id="TIGR00786">
    <property type="entry name" value="dctM"/>
    <property type="match status" value="1"/>
</dbReference>
<feature type="transmembrane region" description="Helical" evidence="7">
    <location>
        <begin position="168"/>
        <end position="190"/>
    </location>
</feature>
<organism evidence="9 10">
    <name type="scientific">Iocasia fonsfrigidae</name>
    <dbReference type="NCBI Taxonomy" id="2682810"/>
    <lineage>
        <taxon>Bacteria</taxon>
        <taxon>Bacillati</taxon>
        <taxon>Bacillota</taxon>
        <taxon>Clostridia</taxon>
        <taxon>Halanaerobiales</taxon>
        <taxon>Halanaerobiaceae</taxon>
        <taxon>Iocasia</taxon>
    </lineage>
</organism>
<keyword evidence="5 7" id="KW-1133">Transmembrane helix</keyword>
<dbReference type="AlphaFoldDB" id="A0A8A7KHT3"/>
<dbReference type="Pfam" id="PF06808">
    <property type="entry name" value="DctM"/>
    <property type="match status" value="1"/>
</dbReference>